<protein>
    <recommendedName>
        <fullName evidence="3">Amidase domain-containing protein</fullName>
    </recommendedName>
</protein>
<dbReference type="Proteomes" id="UP000054144">
    <property type="component" value="Unassembled WGS sequence"/>
</dbReference>
<dbReference type="EMBL" id="KN881880">
    <property type="protein sequence ID" value="KIY47995.1"/>
    <property type="molecule type" value="Genomic_DNA"/>
</dbReference>
<accession>A0A0D7ABF9</accession>
<name>A0A0D7ABF9_9AGAR</name>
<dbReference type="InterPro" id="IPR036928">
    <property type="entry name" value="AS_sf"/>
</dbReference>
<dbReference type="AlphaFoldDB" id="A0A0D7ABF9"/>
<reference evidence="1 2" key="1">
    <citation type="journal article" date="2015" name="Fungal Genet. Biol.">
        <title>Evolution of novel wood decay mechanisms in Agaricales revealed by the genome sequences of Fistulina hepatica and Cylindrobasidium torrendii.</title>
        <authorList>
            <person name="Floudas D."/>
            <person name="Held B.W."/>
            <person name="Riley R."/>
            <person name="Nagy L.G."/>
            <person name="Koehler G."/>
            <person name="Ransdell A.S."/>
            <person name="Younus H."/>
            <person name="Chow J."/>
            <person name="Chiniquy J."/>
            <person name="Lipzen A."/>
            <person name="Tritt A."/>
            <person name="Sun H."/>
            <person name="Haridas S."/>
            <person name="LaButti K."/>
            <person name="Ohm R.A."/>
            <person name="Kues U."/>
            <person name="Blanchette R.A."/>
            <person name="Grigoriev I.V."/>
            <person name="Minto R.E."/>
            <person name="Hibbett D.S."/>
        </authorList>
    </citation>
    <scope>NUCLEOTIDE SEQUENCE [LARGE SCALE GENOMIC DNA]</scope>
    <source>
        <strain evidence="1 2">ATCC 64428</strain>
    </source>
</reference>
<evidence type="ECO:0008006" key="3">
    <source>
        <dbReference type="Google" id="ProtNLM"/>
    </source>
</evidence>
<evidence type="ECO:0000313" key="1">
    <source>
        <dbReference type="EMBL" id="KIY47995.1"/>
    </source>
</evidence>
<proteinExistence type="predicted"/>
<sequence>MSSAEAYMQGYLSASGSIWTLRDRTLLRPGFLPTGGGSIVLQSVGTPCRFCLTRVQFSTGEAVNPYNTALTAGGSSGGDQCAS</sequence>
<gene>
    <name evidence="1" type="ORF">FISHEDRAFT_74088</name>
</gene>
<organism evidence="1 2">
    <name type="scientific">Fistulina hepatica ATCC 64428</name>
    <dbReference type="NCBI Taxonomy" id="1128425"/>
    <lineage>
        <taxon>Eukaryota</taxon>
        <taxon>Fungi</taxon>
        <taxon>Dikarya</taxon>
        <taxon>Basidiomycota</taxon>
        <taxon>Agaricomycotina</taxon>
        <taxon>Agaricomycetes</taxon>
        <taxon>Agaricomycetidae</taxon>
        <taxon>Agaricales</taxon>
        <taxon>Fistulinaceae</taxon>
        <taxon>Fistulina</taxon>
    </lineage>
</organism>
<keyword evidence="2" id="KW-1185">Reference proteome</keyword>
<dbReference type="SUPFAM" id="SSF75304">
    <property type="entry name" value="Amidase signature (AS) enzymes"/>
    <property type="match status" value="1"/>
</dbReference>
<evidence type="ECO:0000313" key="2">
    <source>
        <dbReference type="Proteomes" id="UP000054144"/>
    </source>
</evidence>